<evidence type="ECO:0000313" key="7">
    <source>
        <dbReference type="EMBL" id="KPM47246.1"/>
    </source>
</evidence>
<keyword evidence="3 6" id="KW-0479">Metal-binding</keyword>
<dbReference type="EMBL" id="LGTQ01000012">
    <property type="protein sequence ID" value="KPM47246.1"/>
    <property type="molecule type" value="Genomic_DNA"/>
</dbReference>
<organism evidence="7 8">
    <name type="scientific">Jiulongibacter sediminis</name>
    <dbReference type="NCBI Taxonomy" id="1605367"/>
    <lineage>
        <taxon>Bacteria</taxon>
        <taxon>Pseudomonadati</taxon>
        <taxon>Bacteroidota</taxon>
        <taxon>Cytophagia</taxon>
        <taxon>Cytophagales</taxon>
        <taxon>Leadbetterellaceae</taxon>
        <taxon>Jiulongibacter</taxon>
    </lineage>
</organism>
<dbReference type="EC" id="5.3.1.17" evidence="6"/>
<dbReference type="PATRIC" id="fig|1605367.3.peg.571"/>
<feature type="binding site" evidence="6">
    <location>
        <position position="243"/>
    </location>
    <ligand>
        <name>Zn(2+)</name>
        <dbReference type="ChEBI" id="CHEBI:29105"/>
    </ligand>
</feature>
<reference evidence="7 8" key="1">
    <citation type="submission" date="2015-07" db="EMBL/GenBank/DDBJ databases">
        <title>The draft genome sequence of Leadbetterella sp. JN14-9.</title>
        <authorList>
            <person name="Liu Y."/>
            <person name="Du J."/>
            <person name="Shao Z."/>
        </authorList>
    </citation>
    <scope>NUCLEOTIDE SEQUENCE [LARGE SCALE GENOMIC DNA]</scope>
    <source>
        <strain evidence="7 8">JN14-9</strain>
    </source>
</reference>
<dbReference type="Proteomes" id="UP000050454">
    <property type="component" value="Unassembled WGS sequence"/>
</dbReference>
<dbReference type="HAMAP" id="MF_00687">
    <property type="entry name" value="KduI"/>
    <property type="match status" value="1"/>
</dbReference>
<comment type="catalytic activity">
    <reaction evidence="1 6">
        <text>5-dehydro-4-deoxy-D-glucuronate = 3-deoxy-D-glycero-2,5-hexodiulosonate</text>
        <dbReference type="Rhea" id="RHEA:23896"/>
        <dbReference type="ChEBI" id="CHEBI:17117"/>
        <dbReference type="ChEBI" id="CHEBI:29071"/>
        <dbReference type="EC" id="5.3.1.17"/>
    </reaction>
</comment>
<dbReference type="InterPro" id="IPR021120">
    <property type="entry name" value="KduI/IolB_isomerase"/>
</dbReference>
<dbReference type="UniPathway" id="UPA00545">
    <property type="reaction ID" value="UER00826"/>
</dbReference>
<feature type="binding site" evidence="6">
    <location>
        <position position="196"/>
    </location>
    <ligand>
        <name>Zn(2+)</name>
        <dbReference type="ChEBI" id="CHEBI:29105"/>
    </ligand>
</feature>
<dbReference type="PIRSF" id="PIRSF006625">
    <property type="entry name" value="KduI"/>
    <property type="match status" value="1"/>
</dbReference>
<dbReference type="InterPro" id="IPR014710">
    <property type="entry name" value="RmlC-like_jellyroll"/>
</dbReference>
<dbReference type="Pfam" id="PF04962">
    <property type="entry name" value="KduI"/>
    <property type="match status" value="1"/>
</dbReference>
<name>A0A0P7BJ83_9BACT</name>
<dbReference type="SUPFAM" id="SSF51182">
    <property type="entry name" value="RmlC-like cupins"/>
    <property type="match status" value="1"/>
</dbReference>
<accession>A0A0P7BJ83</accession>
<sequence length="276" mass="31085">MTSRYETSPREFERMNTTEMRAEFLVSSLFKENQVLLTHTHYDRMVTGGVMPIGKAVELGNPEDLKANFFLERRELGIINIGGSGTIVADGETYELEKLGCVYLGKGTQSVSFSSDSAGSPAKFFLLSTPAHKEYPNTLYTKEQALPVTLGDSETSNCRTIYKYIHNDGIMSCQLVMGLTVLQTGSVWNTMPPHTHDRRSEIYCYFDVPENQGVMHFMGKPDETRHLWVQNEQAIISPPWSIHAGSGTANYSFIWAMAGENKDFTDMDHVNLNFLR</sequence>
<dbReference type="AlphaFoldDB" id="A0A0P7BJ83"/>
<dbReference type="Gene3D" id="2.60.120.520">
    <property type="entry name" value="pectin degrading enzyme 5-keto 4- deoxyuronate isomerase, domain 1"/>
    <property type="match status" value="1"/>
</dbReference>
<evidence type="ECO:0000256" key="5">
    <source>
        <dbReference type="ARBA" id="ARBA00023235"/>
    </source>
</evidence>
<dbReference type="PANTHER" id="PTHR38461:SF1">
    <property type="entry name" value="4-DEOXY-L-THREO-5-HEXOSULOSE-URONATE KETOL-ISOMERASE"/>
    <property type="match status" value="1"/>
</dbReference>
<dbReference type="STRING" id="1605367.AFM12_15725"/>
<evidence type="ECO:0000256" key="4">
    <source>
        <dbReference type="ARBA" id="ARBA00022833"/>
    </source>
</evidence>
<comment type="caution">
    <text evidence="7">The sequence shown here is derived from an EMBL/GenBank/DDBJ whole genome shotgun (WGS) entry which is preliminary data.</text>
</comment>
<gene>
    <name evidence="6" type="primary">kduI</name>
    <name evidence="7" type="ORF">AFM12_15725</name>
</gene>
<dbReference type="CDD" id="cd20491">
    <property type="entry name" value="cupin_KduI_C"/>
    <property type="match status" value="1"/>
</dbReference>
<evidence type="ECO:0000313" key="8">
    <source>
        <dbReference type="Proteomes" id="UP000050454"/>
    </source>
</evidence>
<dbReference type="GO" id="GO:0042840">
    <property type="term" value="P:D-glucuronate catabolic process"/>
    <property type="evidence" value="ECO:0007669"/>
    <property type="project" value="TreeGrafter"/>
</dbReference>
<comment type="similarity">
    <text evidence="2 6">Belongs to the KduI family.</text>
</comment>
<feature type="binding site" evidence="6">
    <location>
        <position position="194"/>
    </location>
    <ligand>
        <name>Zn(2+)</name>
        <dbReference type="ChEBI" id="CHEBI:29105"/>
    </ligand>
</feature>
<dbReference type="GO" id="GO:0045490">
    <property type="term" value="P:pectin catabolic process"/>
    <property type="evidence" value="ECO:0007669"/>
    <property type="project" value="UniProtKB-UniRule"/>
</dbReference>
<evidence type="ECO:0000256" key="1">
    <source>
        <dbReference type="ARBA" id="ARBA00000552"/>
    </source>
</evidence>
<keyword evidence="4 6" id="KW-0862">Zinc</keyword>
<dbReference type="OrthoDB" id="9770644at2"/>
<comment type="function">
    <text evidence="6">Catalyzes the isomerization of 5-dehydro-4-deoxy-D-glucuronate to 3-deoxy-D-glycero-2,5-hexodiulosonate.</text>
</comment>
<dbReference type="Gene3D" id="2.60.120.10">
    <property type="entry name" value="Jelly Rolls"/>
    <property type="match status" value="1"/>
</dbReference>
<dbReference type="GO" id="GO:0019698">
    <property type="term" value="P:D-galacturonate catabolic process"/>
    <property type="evidence" value="ECO:0007669"/>
    <property type="project" value="TreeGrafter"/>
</dbReference>
<evidence type="ECO:0000256" key="3">
    <source>
        <dbReference type="ARBA" id="ARBA00022723"/>
    </source>
</evidence>
<dbReference type="GO" id="GO:0008270">
    <property type="term" value="F:zinc ion binding"/>
    <property type="evidence" value="ECO:0007669"/>
    <property type="project" value="UniProtKB-UniRule"/>
</dbReference>
<feature type="binding site" evidence="6">
    <location>
        <position position="201"/>
    </location>
    <ligand>
        <name>Zn(2+)</name>
        <dbReference type="ChEBI" id="CHEBI:29105"/>
    </ligand>
</feature>
<dbReference type="PANTHER" id="PTHR38461">
    <property type="entry name" value="4-DEOXY-L-THREO-5-HEXOSULOSE-URONATE KETOL-ISOMERASE"/>
    <property type="match status" value="1"/>
</dbReference>
<evidence type="ECO:0000256" key="2">
    <source>
        <dbReference type="ARBA" id="ARBA00008086"/>
    </source>
</evidence>
<dbReference type="InterPro" id="IPR027449">
    <property type="entry name" value="KduI_N"/>
</dbReference>
<evidence type="ECO:0000256" key="6">
    <source>
        <dbReference type="HAMAP-Rule" id="MF_00687"/>
    </source>
</evidence>
<dbReference type="NCBIfam" id="NF002091">
    <property type="entry name" value="PRK00924.1"/>
    <property type="match status" value="1"/>
</dbReference>
<proteinExistence type="inferred from homology"/>
<protein>
    <recommendedName>
        <fullName evidence="6">4-deoxy-L-threo-5-hexosulose-uronate ketol-isomerase</fullName>
        <ecNumber evidence="6">5.3.1.17</ecNumber>
    </recommendedName>
    <alternativeName>
        <fullName evidence="6">5-keto-4-deoxyuronate isomerase</fullName>
    </alternativeName>
    <alternativeName>
        <fullName evidence="6">DKI isomerase</fullName>
    </alternativeName>
</protein>
<dbReference type="CDD" id="cd20294">
    <property type="entry name" value="cupin_KduI_N"/>
    <property type="match status" value="1"/>
</dbReference>
<comment type="cofactor">
    <cofactor evidence="6">
        <name>Zn(2+)</name>
        <dbReference type="ChEBI" id="CHEBI:29105"/>
    </cofactor>
    <text evidence="6">Binds 1 zinc ion per subunit.</text>
</comment>
<keyword evidence="8" id="KW-1185">Reference proteome</keyword>
<dbReference type="InterPro" id="IPR007045">
    <property type="entry name" value="KduI"/>
</dbReference>
<dbReference type="RefSeq" id="WP_055150024.1">
    <property type="nucleotide sequence ID" value="NZ_JXSZ01000012.1"/>
</dbReference>
<dbReference type="InterPro" id="IPR011051">
    <property type="entry name" value="RmlC_Cupin_sf"/>
</dbReference>
<keyword evidence="5 6" id="KW-0413">Isomerase</keyword>
<comment type="pathway">
    <text evidence="6">Glycan metabolism; pectin degradation; 2-dehydro-3-deoxy-D-gluconate from pectin: step 4/5.</text>
</comment>
<dbReference type="GO" id="GO:0008697">
    <property type="term" value="F:4-deoxy-L-threo-5-hexosulose-uronate ketol-isomerase activity"/>
    <property type="evidence" value="ECO:0007669"/>
    <property type="project" value="UniProtKB-UniRule"/>
</dbReference>